<dbReference type="SUPFAM" id="SSF54427">
    <property type="entry name" value="NTF2-like"/>
    <property type="match status" value="1"/>
</dbReference>
<gene>
    <name evidence="2" type="ORF">HGA13_09065</name>
</gene>
<keyword evidence="3" id="KW-1185">Reference proteome</keyword>
<protein>
    <submittedName>
        <fullName evidence="2">Nuclear transport factor 2 family protein</fullName>
    </submittedName>
</protein>
<evidence type="ECO:0000313" key="3">
    <source>
        <dbReference type="Proteomes" id="UP000565715"/>
    </source>
</evidence>
<proteinExistence type="predicted"/>
<accession>A0A846XES0</accession>
<feature type="domain" description="SnoaL-like" evidence="1">
    <location>
        <begin position="20"/>
        <end position="138"/>
    </location>
</feature>
<evidence type="ECO:0000259" key="1">
    <source>
        <dbReference type="Pfam" id="PF13577"/>
    </source>
</evidence>
<name>A0A846XES0_9NOCA</name>
<reference evidence="2 3" key="1">
    <citation type="submission" date="2020-04" db="EMBL/GenBank/DDBJ databases">
        <title>MicrobeNet Type strains.</title>
        <authorList>
            <person name="Nicholson A.C."/>
        </authorList>
    </citation>
    <scope>NUCLEOTIDE SEQUENCE [LARGE SCALE GENOMIC DNA]</scope>
    <source>
        <strain evidence="2 3">DSM 45078</strain>
    </source>
</reference>
<dbReference type="InterPro" id="IPR032710">
    <property type="entry name" value="NTF2-like_dom_sf"/>
</dbReference>
<comment type="caution">
    <text evidence="2">The sequence shown here is derived from an EMBL/GenBank/DDBJ whole genome shotgun (WGS) entry which is preliminary data.</text>
</comment>
<dbReference type="AlphaFoldDB" id="A0A846XES0"/>
<dbReference type="Proteomes" id="UP000565715">
    <property type="component" value="Unassembled WGS sequence"/>
</dbReference>
<dbReference type="InterPro" id="IPR037401">
    <property type="entry name" value="SnoaL-like"/>
</dbReference>
<evidence type="ECO:0000313" key="2">
    <source>
        <dbReference type="EMBL" id="NKY33216.1"/>
    </source>
</evidence>
<dbReference type="Pfam" id="PF13577">
    <property type="entry name" value="SnoaL_4"/>
    <property type="match status" value="1"/>
</dbReference>
<organism evidence="2 3">
    <name type="scientific">Nocardia speluncae</name>
    <dbReference type="NCBI Taxonomy" id="419477"/>
    <lineage>
        <taxon>Bacteria</taxon>
        <taxon>Bacillati</taxon>
        <taxon>Actinomycetota</taxon>
        <taxon>Actinomycetes</taxon>
        <taxon>Mycobacteriales</taxon>
        <taxon>Nocardiaceae</taxon>
        <taxon>Nocardia</taxon>
    </lineage>
</organism>
<sequence length="158" mass="17477">MPTAEPATTFRSTVLRDLEQVADHHTIVDGLYAFQTMLDGKKWNEIRTAMQEGVHAYGARGIDDAVAVMRAHLDVCGPTQHLMGNVQVRLEGDFATTRSSFRAFHTGAGAYTGSVYECLGYYDDSWIRAGERWKLVRRVISVRAESGDRAVIGISAEP</sequence>
<dbReference type="Gene3D" id="3.10.450.50">
    <property type="match status" value="1"/>
</dbReference>
<dbReference type="EMBL" id="JAAXOO010000002">
    <property type="protein sequence ID" value="NKY33216.1"/>
    <property type="molecule type" value="Genomic_DNA"/>
</dbReference>